<feature type="compositionally biased region" description="Low complexity" evidence="1">
    <location>
        <begin position="1"/>
        <end position="14"/>
    </location>
</feature>
<proteinExistence type="predicted"/>
<name>A0A7W7RM23_9ACTN</name>
<protein>
    <recommendedName>
        <fullName evidence="2">Thiopeptide-type bacteriocin biosynthesis domain-containing protein</fullName>
    </recommendedName>
</protein>
<dbReference type="InterPro" id="IPR023809">
    <property type="entry name" value="Thiopep_bacteriocin_synth_dom"/>
</dbReference>
<dbReference type="Pfam" id="PF14028">
    <property type="entry name" value="Lant_dehydr_C"/>
    <property type="match status" value="1"/>
</dbReference>
<gene>
    <name evidence="3" type="ORF">F4561_005308</name>
</gene>
<comment type="caution">
    <text evidence="3">The sequence shown here is derived from an EMBL/GenBank/DDBJ whole genome shotgun (WGS) entry which is preliminary data.</text>
</comment>
<feature type="domain" description="Thiopeptide-type bacteriocin biosynthesis" evidence="2">
    <location>
        <begin position="26"/>
        <end position="329"/>
    </location>
</feature>
<evidence type="ECO:0000259" key="2">
    <source>
        <dbReference type="Pfam" id="PF14028"/>
    </source>
</evidence>
<evidence type="ECO:0000313" key="4">
    <source>
        <dbReference type="Proteomes" id="UP000523007"/>
    </source>
</evidence>
<dbReference type="NCBIfam" id="TIGR03891">
    <property type="entry name" value="thiopep_ocin"/>
    <property type="match status" value="1"/>
</dbReference>
<organism evidence="3 4">
    <name type="scientific">Lipingzhangella halophila</name>
    <dbReference type="NCBI Taxonomy" id="1783352"/>
    <lineage>
        <taxon>Bacteria</taxon>
        <taxon>Bacillati</taxon>
        <taxon>Actinomycetota</taxon>
        <taxon>Actinomycetes</taxon>
        <taxon>Streptosporangiales</taxon>
        <taxon>Nocardiopsidaceae</taxon>
        <taxon>Lipingzhangella</taxon>
    </lineage>
</organism>
<feature type="region of interest" description="Disordered" evidence="1">
    <location>
        <begin position="1"/>
        <end position="20"/>
    </location>
</feature>
<sequence length="352" mass="38344">MSEHAMTTGAAGETGTHGHERPEAEWLAAHVFYHEHLDPMITDLIGPLVTELTGSGLADEYFFLRYWDGGPHLRFRVLPPDASALGQARDLVRSRVRGFLDAHPATTAVGAAEYQRSAERIARLENEPGYSPMRPNNSVAFLPYRRERHRYGYGAAATAVERHFTESSRLALRLLGSDPDAGQRFTAAYSMLTLAWLAGTDGPAARFGSAEEPHTRAGVPDTTELERLWQDQRATLCALTGQLRAVAVTGNTHSGDLADWVRSIGRLRRVLDEEAAAGRFEPPLPRGAVRAGPAPPSLPVVDICAHLYCNRIGLSLADEGYVRALATRAIRETETGKEGGAHAVARDSRLLP</sequence>
<reference evidence="3 4" key="1">
    <citation type="submission" date="2020-08" db="EMBL/GenBank/DDBJ databases">
        <title>Sequencing the genomes of 1000 actinobacteria strains.</title>
        <authorList>
            <person name="Klenk H.-P."/>
        </authorList>
    </citation>
    <scope>NUCLEOTIDE SEQUENCE [LARGE SCALE GENOMIC DNA]</scope>
    <source>
        <strain evidence="3 4">DSM 102030</strain>
    </source>
</reference>
<dbReference type="AlphaFoldDB" id="A0A7W7RM23"/>
<keyword evidence="4" id="KW-1185">Reference proteome</keyword>
<dbReference type="Proteomes" id="UP000523007">
    <property type="component" value="Unassembled WGS sequence"/>
</dbReference>
<evidence type="ECO:0000256" key="1">
    <source>
        <dbReference type="SAM" id="MobiDB-lite"/>
    </source>
</evidence>
<dbReference type="EMBL" id="JACHJT010000001">
    <property type="protein sequence ID" value="MBB4934488.1"/>
    <property type="molecule type" value="Genomic_DNA"/>
</dbReference>
<accession>A0A7W7RM23</accession>
<dbReference type="RefSeq" id="WP_184582599.1">
    <property type="nucleotide sequence ID" value="NZ_JACHJT010000001.1"/>
</dbReference>
<evidence type="ECO:0000313" key="3">
    <source>
        <dbReference type="EMBL" id="MBB4934488.1"/>
    </source>
</evidence>